<dbReference type="Pfam" id="PF00005">
    <property type="entry name" value="ABC_tran"/>
    <property type="match status" value="1"/>
</dbReference>
<keyword evidence="6 8" id="KW-0472">Membrane</keyword>
<evidence type="ECO:0000256" key="1">
    <source>
        <dbReference type="ARBA" id="ARBA00004651"/>
    </source>
</evidence>
<dbReference type="PROSITE" id="PS50929">
    <property type="entry name" value="ABC_TM1F"/>
    <property type="match status" value="1"/>
</dbReference>
<evidence type="ECO:0000256" key="2">
    <source>
        <dbReference type="ARBA" id="ARBA00022692"/>
    </source>
</evidence>
<feature type="transmembrane region" description="Helical" evidence="8">
    <location>
        <begin position="188"/>
        <end position="205"/>
    </location>
</feature>
<dbReference type="CDD" id="cd18564">
    <property type="entry name" value="ABC_6TM_exporter_like"/>
    <property type="match status" value="1"/>
</dbReference>
<keyword evidence="4 11" id="KW-0067">ATP-binding</keyword>
<keyword evidence="5 8" id="KW-1133">Transmembrane helix</keyword>
<proteinExistence type="predicted"/>
<dbReference type="InterPro" id="IPR003593">
    <property type="entry name" value="AAA+_ATPase"/>
</dbReference>
<dbReference type="Gene3D" id="1.20.1560.10">
    <property type="entry name" value="ABC transporter type 1, transmembrane domain"/>
    <property type="match status" value="1"/>
</dbReference>
<evidence type="ECO:0000256" key="3">
    <source>
        <dbReference type="ARBA" id="ARBA00022741"/>
    </source>
</evidence>
<name>A0ABW4FRF8_9PSEU</name>
<dbReference type="PROSITE" id="PS00211">
    <property type="entry name" value="ABC_TRANSPORTER_1"/>
    <property type="match status" value="1"/>
</dbReference>
<dbReference type="InterPro" id="IPR003439">
    <property type="entry name" value="ABC_transporter-like_ATP-bd"/>
</dbReference>
<evidence type="ECO:0000256" key="6">
    <source>
        <dbReference type="ARBA" id="ARBA00023136"/>
    </source>
</evidence>
<evidence type="ECO:0000259" key="10">
    <source>
        <dbReference type="PROSITE" id="PS50929"/>
    </source>
</evidence>
<keyword evidence="2 8" id="KW-0812">Transmembrane</keyword>
<organism evidence="11 12">
    <name type="scientific">Pseudonocardia aurantiaca</name>
    <dbReference type="NCBI Taxonomy" id="75290"/>
    <lineage>
        <taxon>Bacteria</taxon>
        <taxon>Bacillati</taxon>
        <taxon>Actinomycetota</taxon>
        <taxon>Actinomycetes</taxon>
        <taxon>Pseudonocardiales</taxon>
        <taxon>Pseudonocardiaceae</taxon>
        <taxon>Pseudonocardia</taxon>
    </lineage>
</organism>
<keyword evidence="12" id="KW-1185">Reference proteome</keyword>
<evidence type="ECO:0000313" key="11">
    <source>
        <dbReference type="EMBL" id="MFD1531622.1"/>
    </source>
</evidence>
<protein>
    <submittedName>
        <fullName evidence="11">ABC transporter ATP-binding protein</fullName>
    </submittedName>
</protein>
<evidence type="ECO:0000256" key="5">
    <source>
        <dbReference type="ARBA" id="ARBA00022989"/>
    </source>
</evidence>
<dbReference type="SMART" id="SM00382">
    <property type="entry name" value="AAA"/>
    <property type="match status" value="1"/>
</dbReference>
<dbReference type="PANTHER" id="PTHR43394">
    <property type="entry name" value="ATP-DEPENDENT PERMEASE MDL1, MITOCHONDRIAL"/>
    <property type="match status" value="1"/>
</dbReference>
<evidence type="ECO:0000313" key="12">
    <source>
        <dbReference type="Proteomes" id="UP001597145"/>
    </source>
</evidence>
<sequence>MTDPAMERPARPPGRARRGAQGKSPGAVSGAVPARGDAGAEGVAEAPIVRLRQIVRRFWPMARRYRWWLALTLVLVAISPALTTAEIWLFKIVVDDVLTPHDYRLFPMVAAAFVGFTLVGGALDFADRYLSTWIGERFVVDLRTRTFAHLQNLSLSFFERRQLGDILSRLTGDVSAVERLILAGPADVVSYVFRILLFGTALFVLDWRLAVASLVGAPVFLGLARYFAGRLKQAARETRRRDGAISSVAEESLANTALVQAYNQQDAQFERFHRQNLGSFAAQMTTARLQGIFAPLVDLVEVLGILVVVALGVWELAQSRITLGGLLVFMAYLAQLNSPIRGLGRLTNSLFAATAGAERILELLDQRPTVPEPDAPMPLRRSRGDLRLDGVTFRYPGAEEPALVEVTLEVASGEVVALVGDSGAGKSTLGKLVLRFYDPTSGAVLLDGHDLREYSLPDLRRNIAVVLQETLVLDGTVRDNIAWGRPDATDSDIRCAVLAADAAEFIQALPDGYDTRVGQRGRLLSGGQRQRLAIARAMLRDAPLLLLDEPTTGLDAESAERLLGPVRRLIGGRSTLIISHDLLTAARADRIVVLADGRVAEVGTHAQLLALKGRYARLHRGGTAPVREPA</sequence>
<dbReference type="Proteomes" id="UP001597145">
    <property type="component" value="Unassembled WGS sequence"/>
</dbReference>
<dbReference type="InterPro" id="IPR011527">
    <property type="entry name" value="ABC1_TM_dom"/>
</dbReference>
<dbReference type="PROSITE" id="PS50893">
    <property type="entry name" value="ABC_TRANSPORTER_2"/>
    <property type="match status" value="1"/>
</dbReference>
<feature type="region of interest" description="Disordered" evidence="7">
    <location>
        <begin position="1"/>
        <end position="37"/>
    </location>
</feature>
<feature type="transmembrane region" description="Helical" evidence="8">
    <location>
        <begin position="292"/>
        <end position="314"/>
    </location>
</feature>
<reference evidence="12" key="1">
    <citation type="journal article" date="2019" name="Int. J. Syst. Evol. Microbiol.">
        <title>The Global Catalogue of Microorganisms (GCM) 10K type strain sequencing project: providing services to taxonomists for standard genome sequencing and annotation.</title>
        <authorList>
            <consortium name="The Broad Institute Genomics Platform"/>
            <consortium name="The Broad Institute Genome Sequencing Center for Infectious Disease"/>
            <person name="Wu L."/>
            <person name="Ma J."/>
        </authorList>
    </citation>
    <scope>NUCLEOTIDE SEQUENCE [LARGE SCALE GENOMIC DNA]</scope>
    <source>
        <strain evidence="12">JCM 12165</strain>
    </source>
</reference>
<keyword evidence="3" id="KW-0547">Nucleotide-binding</keyword>
<dbReference type="InterPro" id="IPR017871">
    <property type="entry name" value="ABC_transporter-like_CS"/>
</dbReference>
<dbReference type="Gene3D" id="3.40.50.300">
    <property type="entry name" value="P-loop containing nucleotide triphosphate hydrolases"/>
    <property type="match status" value="1"/>
</dbReference>
<comment type="subcellular location">
    <subcellularLocation>
        <location evidence="1">Cell membrane</location>
        <topology evidence="1">Multi-pass membrane protein</topology>
    </subcellularLocation>
</comment>
<dbReference type="PANTHER" id="PTHR43394:SF1">
    <property type="entry name" value="ATP-BINDING CASSETTE SUB-FAMILY B MEMBER 10, MITOCHONDRIAL"/>
    <property type="match status" value="1"/>
</dbReference>
<dbReference type="RefSeq" id="WP_343979609.1">
    <property type="nucleotide sequence ID" value="NZ_BAAAJG010000011.1"/>
</dbReference>
<dbReference type="Pfam" id="PF00664">
    <property type="entry name" value="ABC_membrane"/>
    <property type="match status" value="1"/>
</dbReference>
<evidence type="ECO:0000256" key="8">
    <source>
        <dbReference type="SAM" id="Phobius"/>
    </source>
</evidence>
<feature type="domain" description="ABC transporter" evidence="9">
    <location>
        <begin position="386"/>
        <end position="621"/>
    </location>
</feature>
<evidence type="ECO:0000256" key="7">
    <source>
        <dbReference type="SAM" id="MobiDB-lite"/>
    </source>
</evidence>
<comment type="caution">
    <text evidence="11">The sequence shown here is derived from an EMBL/GenBank/DDBJ whole genome shotgun (WGS) entry which is preliminary data.</text>
</comment>
<feature type="transmembrane region" description="Helical" evidence="8">
    <location>
        <begin position="211"/>
        <end position="228"/>
    </location>
</feature>
<dbReference type="InterPro" id="IPR036640">
    <property type="entry name" value="ABC1_TM_sf"/>
</dbReference>
<dbReference type="SUPFAM" id="SSF52540">
    <property type="entry name" value="P-loop containing nucleoside triphosphate hydrolases"/>
    <property type="match status" value="1"/>
</dbReference>
<evidence type="ECO:0000259" key="9">
    <source>
        <dbReference type="PROSITE" id="PS50893"/>
    </source>
</evidence>
<dbReference type="EMBL" id="JBHUCP010000014">
    <property type="protein sequence ID" value="MFD1531622.1"/>
    <property type="molecule type" value="Genomic_DNA"/>
</dbReference>
<dbReference type="SUPFAM" id="SSF90123">
    <property type="entry name" value="ABC transporter transmembrane region"/>
    <property type="match status" value="1"/>
</dbReference>
<feature type="domain" description="ABC transmembrane type-1" evidence="10">
    <location>
        <begin position="70"/>
        <end position="352"/>
    </location>
</feature>
<gene>
    <name evidence="11" type="ORF">ACFSCY_19485</name>
</gene>
<accession>A0ABW4FRF8</accession>
<evidence type="ECO:0000256" key="4">
    <source>
        <dbReference type="ARBA" id="ARBA00022840"/>
    </source>
</evidence>
<dbReference type="InterPro" id="IPR039421">
    <property type="entry name" value="Type_1_exporter"/>
</dbReference>
<feature type="compositionally biased region" description="Basic and acidic residues" evidence="7">
    <location>
        <begin position="1"/>
        <end position="10"/>
    </location>
</feature>
<dbReference type="GO" id="GO:0005524">
    <property type="term" value="F:ATP binding"/>
    <property type="evidence" value="ECO:0007669"/>
    <property type="project" value="UniProtKB-KW"/>
</dbReference>
<feature type="transmembrane region" description="Helical" evidence="8">
    <location>
        <begin position="105"/>
        <end position="126"/>
    </location>
</feature>
<dbReference type="InterPro" id="IPR027417">
    <property type="entry name" value="P-loop_NTPase"/>
</dbReference>
<feature type="transmembrane region" description="Helical" evidence="8">
    <location>
        <begin position="67"/>
        <end position="90"/>
    </location>
</feature>